<feature type="region of interest" description="Disordered" evidence="3">
    <location>
        <begin position="266"/>
        <end position="320"/>
    </location>
</feature>
<dbReference type="STRING" id="6832.A0A553PHM9"/>
<dbReference type="PROSITE" id="PS50105">
    <property type="entry name" value="SAM_DOMAIN"/>
    <property type="match status" value="1"/>
</dbReference>
<dbReference type="InterPro" id="IPR001452">
    <property type="entry name" value="SH3_domain"/>
</dbReference>
<reference evidence="6 7" key="1">
    <citation type="journal article" date="2018" name="Nat. Ecol. Evol.">
        <title>Genomic signatures of mitonuclear coevolution across populations of Tigriopus californicus.</title>
        <authorList>
            <person name="Barreto F.S."/>
            <person name="Watson E.T."/>
            <person name="Lima T.G."/>
            <person name="Willett C.S."/>
            <person name="Edmands S."/>
            <person name="Li W."/>
            <person name="Burton R.S."/>
        </authorList>
    </citation>
    <scope>NUCLEOTIDE SEQUENCE [LARGE SCALE GENOMIC DNA]</scope>
    <source>
        <strain evidence="6 7">San Diego</strain>
    </source>
</reference>
<feature type="compositionally biased region" description="Polar residues" evidence="3">
    <location>
        <begin position="434"/>
        <end position="445"/>
    </location>
</feature>
<dbReference type="PROSITE" id="PS50002">
    <property type="entry name" value="SH3"/>
    <property type="match status" value="1"/>
</dbReference>
<dbReference type="SUPFAM" id="SSF47769">
    <property type="entry name" value="SAM/Pointed domain"/>
    <property type="match status" value="1"/>
</dbReference>
<evidence type="ECO:0000259" key="5">
    <source>
        <dbReference type="PROSITE" id="PS50105"/>
    </source>
</evidence>
<feature type="compositionally biased region" description="Basic and acidic residues" evidence="3">
    <location>
        <begin position="274"/>
        <end position="299"/>
    </location>
</feature>
<dbReference type="Pfam" id="PF00536">
    <property type="entry name" value="SAM_1"/>
    <property type="match status" value="1"/>
</dbReference>
<dbReference type="PANTHER" id="PTHR12301">
    <property type="entry name" value="SAM-DOMAIN, SH3 AND NUCLEAR LOCALIZATION SIGNALS PROTEIN RELATED"/>
    <property type="match status" value="1"/>
</dbReference>
<dbReference type="Gene3D" id="1.10.150.50">
    <property type="entry name" value="Transcription Factor, Ets-1"/>
    <property type="match status" value="1"/>
</dbReference>
<feature type="compositionally biased region" description="Low complexity" evidence="3">
    <location>
        <begin position="446"/>
        <end position="463"/>
    </location>
</feature>
<evidence type="ECO:0000256" key="2">
    <source>
        <dbReference type="PROSITE-ProRule" id="PRU00192"/>
    </source>
</evidence>
<evidence type="ECO:0000259" key="4">
    <source>
        <dbReference type="PROSITE" id="PS50002"/>
    </source>
</evidence>
<dbReference type="InterPro" id="IPR051725">
    <property type="entry name" value="SAM-SH3_domain_protein"/>
</dbReference>
<dbReference type="PANTHER" id="PTHR12301:SF10">
    <property type="match status" value="1"/>
</dbReference>
<feature type="region of interest" description="Disordered" evidence="3">
    <location>
        <begin position="433"/>
        <end position="513"/>
    </location>
</feature>
<evidence type="ECO:0008006" key="8">
    <source>
        <dbReference type="Google" id="ProtNLM"/>
    </source>
</evidence>
<evidence type="ECO:0000313" key="6">
    <source>
        <dbReference type="EMBL" id="TRY77188.1"/>
    </source>
</evidence>
<feature type="domain" description="SAM" evidence="5">
    <location>
        <begin position="322"/>
        <end position="386"/>
    </location>
</feature>
<evidence type="ECO:0000256" key="1">
    <source>
        <dbReference type="ARBA" id="ARBA00022443"/>
    </source>
</evidence>
<dbReference type="EMBL" id="VCGU01000004">
    <property type="protein sequence ID" value="TRY77188.1"/>
    <property type="molecule type" value="Genomic_DNA"/>
</dbReference>
<dbReference type="Gene3D" id="2.30.30.40">
    <property type="entry name" value="SH3 Domains"/>
    <property type="match status" value="1"/>
</dbReference>
<keyword evidence="7" id="KW-1185">Reference proteome</keyword>
<accession>A0A553PHM9</accession>
<proteinExistence type="predicted"/>
<feature type="region of interest" description="Disordered" evidence="3">
    <location>
        <begin position="1"/>
        <end position="28"/>
    </location>
</feature>
<comment type="caution">
    <text evidence="6">The sequence shown here is derived from an EMBL/GenBank/DDBJ whole genome shotgun (WGS) entry which is preliminary data.</text>
</comment>
<feature type="compositionally biased region" description="Basic and acidic residues" evidence="3">
    <location>
        <begin position="497"/>
        <end position="513"/>
    </location>
</feature>
<protein>
    <recommendedName>
        <fullName evidence="8">SH3 domain-containing protein</fullName>
    </recommendedName>
</protein>
<feature type="region of interest" description="Disordered" evidence="3">
    <location>
        <begin position="106"/>
        <end position="127"/>
    </location>
</feature>
<dbReference type="Pfam" id="PF07653">
    <property type="entry name" value="SH3_2"/>
    <property type="match status" value="1"/>
</dbReference>
<sequence>MSENIHPRQEKDDDDPSQDTVEKHPSMKGKMTFILDESGMPFPCLHFRHDFLFFTELFRRGTLNERKKGDSHVLGNQHGSLSLGPGMSLQSYLGEDHKSLQCQNHSMDEEKASILSSSSSSAASVNRPSLSLAHKMKGFRQDVQKRISRLRSRSAERISQRSTVNGGRSPDRSFPQPPESPRVSGGHILPSPTLTGQETIYTGPFLGRARALVDYTPSPYDKDALRFKRGDVIDVISMNPSGLWKGKCENRVGNFKFINVEILPQPRSQSQPRAFRESPRPPSHSERAPPERETHKKDFGNPGSQSTPEDWRSPEEGAKVVNRPKTVDELLRKIGLEEHISVFVLNGYEELDSFQDMDEAELDYLGITNDQHRAKLMTAVQLLQDSATIHSGENSDIDVGGSPTKSPHYASRIKKLDHISSFQRLSFPRDSGCFESNENISTQTRSSPASDRSSHSGVSSHPESGIHLPEGTNGSLSLSSSDDDTITSPHHVTPVKRSAEKAAKARSLRDRRTVNMDELDFPESGREFRIPSGGHRGQGRASFDALVAKYSETKKPSFEMQFQSARRVFEREPFTTYSNSLQPLKFFLNFYC</sequence>
<feature type="domain" description="SH3" evidence="4">
    <location>
        <begin position="204"/>
        <end position="265"/>
    </location>
</feature>
<feature type="compositionally biased region" description="Low complexity" evidence="3">
    <location>
        <begin position="113"/>
        <end position="124"/>
    </location>
</feature>
<gene>
    <name evidence="6" type="ORF">TCAL_17016</name>
</gene>
<dbReference type="Proteomes" id="UP000318571">
    <property type="component" value="Chromosome 5"/>
</dbReference>
<name>A0A553PHM9_TIGCA</name>
<feature type="compositionally biased region" description="Basic and acidic residues" evidence="3">
    <location>
        <begin position="1"/>
        <end position="11"/>
    </location>
</feature>
<dbReference type="SMART" id="SM00454">
    <property type="entry name" value="SAM"/>
    <property type="match status" value="1"/>
</dbReference>
<feature type="compositionally biased region" description="Basic and acidic residues" evidence="3">
    <location>
        <begin position="309"/>
        <end position="318"/>
    </location>
</feature>
<dbReference type="InterPro" id="IPR001660">
    <property type="entry name" value="SAM"/>
</dbReference>
<dbReference type="SUPFAM" id="SSF50044">
    <property type="entry name" value="SH3-domain"/>
    <property type="match status" value="1"/>
</dbReference>
<dbReference type="InterPro" id="IPR036028">
    <property type="entry name" value="SH3-like_dom_sf"/>
</dbReference>
<feature type="region of interest" description="Disordered" evidence="3">
    <location>
        <begin position="148"/>
        <end position="195"/>
    </location>
</feature>
<dbReference type="SMART" id="SM00326">
    <property type="entry name" value="SH3"/>
    <property type="match status" value="1"/>
</dbReference>
<keyword evidence="1 2" id="KW-0728">SH3 domain</keyword>
<organism evidence="6 7">
    <name type="scientific">Tigriopus californicus</name>
    <name type="common">Marine copepod</name>
    <dbReference type="NCBI Taxonomy" id="6832"/>
    <lineage>
        <taxon>Eukaryota</taxon>
        <taxon>Metazoa</taxon>
        <taxon>Ecdysozoa</taxon>
        <taxon>Arthropoda</taxon>
        <taxon>Crustacea</taxon>
        <taxon>Multicrustacea</taxon>
        <taxon>Hexanauplia</taxon>
        <taxon>Copepoda</taxon>
        <taxon>Harpacticoida</taxon>
        <taxon>Harpacticidae</taxon>
        <taxon>Tigriopus</taxon>
    </lineage>
</organism>
<dbReference type="AlphaFoldDB" id="A0A553PHM9"/>
<evidence type="ECO:0000313" key="7">
    <source>
        <dbReference type="Proteomes" id="UP000318571"/>
    </source>
</evidence>
<evidence type="ECO:0000256" key="3">
    <source>
        <dbReference type="SAM" id="MobiDB-lite"/>
    </source>
</evidence>
<dbReference type="InterPro" id="IPR013761">
    <property type="entry name" value="SAM/pointed_sf"/>
</dbReference>
<feature type="region of interest" description="Disordered" evidence="3">
    <location>
        <begin position="68"/>
        <end position="90"/>
    </location>
</feature>